<reference evidence="1 2" key="1">
    <citation type="journal article" date="2016" name="Mol. Biol. Evol.">
        <title>Comparative Genomics of Early-Diverging Mushroom-Forming Fungi Provides Insights into the Origins of Lignocellulose Decay Capabilities.</title>
        <authorList>
            <person name="Nagy L.G."/>
            <person name="Riley R."/>
            <person name="Tritt A."/>
            <person name="Adam C."/>
            <person name="Daum C."/>
            <person name="Floudas D."/>
            <person name="Sun H."/>
            <person name="Yadav J.S."/>
            <person name="Pangilinan J."/>
            <person name="Larsson K.H."/>
            <person name="Matsuura K."/>
            <person name="Barry K."/>
            <person name="Labutti K."/>
            <person name="Kuo R."/>
            <person name="Ohm R.A."/>
            <person name="Bhattacharya S.S."/>
            <person name="Shirouzu T."/>
            <person name="Yoshinaga Y."/>
            <person name="Martin F.M."/>
            <person name="Grigoriev I.V."/>
            <person name="Hibbett D.S."/>
        </authorList>
    </citation>
    <scope>NUCLEOTIDE SEQUENCE [LARGE SCALE GENOMIC DNA]</scope>
    <source>
        <strain evidence="1 2">L-15889</strain>
    </source>
</reference>
<name>A0A165RFN4_9APHY</name>
<evidence type="ECO:0000313" key="2">
    <source>
        <dbReference type="Proteomes" id="UP000076727"/>
    </source>
</evidence>
<dbReference type="EMBL" id="KV429050">
    <property type="protein sequence ID" value="KZT70688.1"/>
    <property type="molecule type" value="Genomic_DNA"/>
</dbReference>
<dbReference type="AlphaFoldDB" id="A0A165RFN4"/>
<dbReference type="Proteomes" id="UP000076727">
    <property type="component" value="Unassembled WGS sequence"/>
</dbReference>
<accession>A0A165RFN4</accession>
<protein>
    <submittedName>
        <fullName evidence="1">Uncharacterized protein</fullName>
    </submittedName>
</protein>
<organism evidence="1 2">
    <name type="scientific">Daedalea quercina L-15889</name>
    <dbReference type="NCBI Taxonomy" id="1314783"/>
    <lineage>
        <taxon>Eukaryota</taxon>
        <taxon>Fungi</taxon>
        <taxon>Dikarya</taxon>
        <taxon>Basidiomycota</taxon>
        <taxon>Agaricomycotina</taxon>
        <taxon>Agaricomycetes</taxon>
        <taxon>Polyporales</taxon>
        <taxon>Fomitopsis</taxon>
    </lineage>
</organism>
<proteinExistence type="predicted"/>
<keyword evidence="2" id="KW-1185">Reference proteome</keyword>
<gene>
    <name evidence="1" type="ORF">DAEQUDRAFT_183513</name>
</gene>
<sequence length="236" mass="26679">MTWKPLCKTNFAKWVCDGFALTLRSFTFSWSHYLTRTNSDHLLEVALTFLIFRLHCVATCGALFSLFLARRPATVESGTFVFRLPSRISFHVGDGHTTSFSSLRIRDSDVVNLRLVCNDDPWTGRAYNLPRMQALCSSIRTQPLVSFHRFVTLHSEPYQRSLSQSIGYMAARMRDKSHGSTGGPLGSPGIRRVCARSSFPHYSPHRAAGDEAALATPMVEYSPRQCRWITRNTNRA</sequence>
<evidence type="ECO:0000313" key="1">
    <source>
        <dbReference type="EMBL" id="KZT70688.1"/>
    </source>
</evidence>